<proteinExistence type="inferred from homology"/>
<keyword evidence="9" id="KW-1185">Reference proteome</keyword>
<feature type="domain" description="RNA polymerase sigma-70 region 2" evidence="6">
    <location>
        <begin position="22"/>
        <end position="87"/>
    </location>
</feature>
<keyword evidence="2" id="KW-0805">Transcription regulation</keyword>
<evidence type="ECO:0000256" key="5">
    <source>
        <dbReference type="ARBA" id="ARBA00023163"/>
    </source>
</evidence>
<feature type="domain" description="RNA polymerase sigma factor 70 region 4 type 2" evidence="7">
    <location>
        <begin position="118"/>
        <end position="170"/>
    </location>
</feature>
<dbReference type="Pfam" id="PF08281">
    <property type="entry name" value="Sigma70_r4_2"/>
    <property type="match status" value="1"/>
</dbReference>
<dbReference type="InterPro" id="IPR014284">
    <property type="entry name" value="RNA_pol_sigma-70_dom"/>
</dbReference>
<keyword evidence="3" id="KW-0731">Sigma factor</keyword>
<dbReference type="SUPFAM" id="SSF88946">
    <property type="entry name" value="Sigma2 domain of RNA polymerase sigma factors"/>
    <property type="match status" value="1"/>
</dbReference>
<evidence type="ECO:0000313" key="9">
    <source>
        <dbReference type="Proteomes" id="UP001183226"/>
    </source>
</evidence>
<sequence>MEADRSLLVRVADGDECALRRLYERHAADMLGLLRRLTSDTGTAEEILQEAWLAVWRSADGYRGEASVRSWLLGITRRKAHDRLRRTAPATVDVDEMAEPADVSADVEVQVLSAVGHEAIMAAVRRLPEHSREVVVLALVDGLAYRDIAEVLAVPVGTVKSRMAHARARLVRSLLEEGGEGT</sequence>
<dbReference type="InterPro" id="IPR013325">
    <property type="entry name" value="RNA_pol_sigma_r2"/>
</dbReference>
<gene>
    <name evidence="8" type="ORF">RM446_04390</name>
</gene>
<reference evidence="9" key="1">
    <citation type="submission" date="2023-07" db="EMBL/GenBank/DDBJ databases">
        <title>30 novel species of actinomycetes from the DSMZ collection.</title>
        <authorList>
            <person name="Nouioui I."/>
        </authorList>
    </citation>
    <scope>NUCLEOTIDE SEQUENCE [LARGE SCALE GENOMIC DNA]</scope>
    <source>
        <strain evidence="9">DSM 45055</strain>
    </source>
</reference>
<evidence type="ECO:0000256" key="2">
    <source>
        <dbReference type="ARBA" id="ARBA00023015"/>
    </source>
</evidence>
<dbReference type="InterPro" id="IPR036388">
    <property type="entry name" value="WH-like_DNA-bd_sf"/>
</dbReference>
<keyword evidence="5" id="KW-0804">Transcription</keyword>
<dbReference type="Gene3D" id="1.10.10.10">
    <property type="entry name" value="Winged helix-like DNA-binding domain superfamily/Winged helix DNA-binding domain"/>
    <property type="match status" value="1"/>
</dbReference>
<protein>
    <submittedName>
        <fullName evidence="8">Sigma-70 family RNA polymerase sigma factor</fullName>
    </submittedName>
</protein>
<dbReference type="InterPro" id="IPR007627">
    <property type="entry name" value="RNA_pol_sigma70_r2"/>
</dbReference>
<dbReference type="SUPFAM" id="SSF88659">
    <property type="entry name" value="Sigma3 and sigma4 domains of RNA polymerase sigma factors"/>
    <property type="match status" value="1"/>
</dbReference>
<evidence type="ECO:0000313" key="8">
    <source>
        <dbReference type="EMBL" id="MDT0301349.1"/>
    </source>
</evidence>
<dbReference type="InterPro" id="IPR013249">
    <property type="entry name" value="RNA_pol_sigma70_r4_t2"/>
</dbReference>
<organism evidence="8 9">
    <name type="scientific">Streptomonospora wellingtoniae</name>
    <dbReference type="NCBI Taxonomy" id="3075544"/>
    <lineage>
        <taxon>Bacteria</taxon>
        <taxon>Bacillati</taxon>
        <taxon>Actinomycetota</taxon>
        <taxon>Actinomycetes</taxon>
        <taxon>Streptosporangiales</taxon>
        <taxon>Nocardiopsidaceae</taxon>
        <taxon>Streptomonospora</taxon>
    </lineage>
</organism>
<dbReference type="Proteomes" id="UP001183226">
    <property type="component" value="Unassembled WGS sequence"/>
</dbReference>
<accession>A0ABU2KQ08</accession>
<evidence type="ECO:0000259" key="7">
    <source>
        <dbReference type="Pfam" id="PF08281"/>
    </source>
</evidence>
<dbReference type="CDD" id="cd06171">
    <property type="entry name" value="Sigma70_r4"/>
    <property type="match status" value="1"/>
</dbReference>
<dbReference type="Gene3D" id="1.10.1740.10">
    <property type="match status" value="1"/>
</dbReference>
<dbReference type="Pfam" id="PF04542">
    <property type="entry name" value="Sigma70_r2"/>
    <property type="match status" value="1"/>
</dbReference>
<keyword evidence="4" id="KW-0238">DNA-binding</keyword>
<evidence type="ECO:0000256" key="4">
    <source>
        <dbReference type="ARBA" id="ARBA00023125"/>
    </source>
</evidence>
<name>A0ABU2KQ08_9ACTN</name>
<dbReference type="PANTHER" id="PTHR43133">
    <property type="entry name" value="RNA POLYMERASE ECF-TYPE SIGMA FACTO"/>
    <property type="match status" value="1"/>
</dbReference>
<evidence type="ECO:0000256" key="1">
    <source>
        <dbReference type="ARBA" id="ARBA00010641"/>
    </source>
</evidence>
<comment type="caution">
    <text evidence="8">The sequence shown here is derived from an EMBL/GenBank/DDBJ whole genome shotgun (WGS) entry which is preliminary data.</text>
</comment>
<dbReference type="PANTHER" id="PTHR43133:SF8">
    <property type="entry name" value="RNA POLYMERASE SIGMA FACTOR HI_1459-RELATED"/>
    <property type="match status" value="1"/>
</dbReference>
<dbReference type="RefSeq" id="WP_311543787.1">
    <property type="nucleotide sequence ID" value="NZ_JAVREK010000003.1"/>
</dbReference>
<evidence type="ECO:0000259" key="6">
    <source>
        <dbReference type="Pfam" id="PF04542"/>
    </source>
</evidence>
<evidence type="ECO:0000256" key="3">
    <source>
        <dbReference type="ARBA" id="ARBA00023082"/>
    </source>
</evidence>
<comment type="similarity">
    <text evidence="1">Belongs to the sigma-70 factor family. ECF subfamily.</text>
</comment>
<dbReference type="NCBIfam" id="TIGR02937">
    <property type="entry name" value="sigma70-ECF"/>
    <property type="match status" value="1"/>
</dbReference>
<dbReference type="EMBL" id="JAVREK010000003">
    <property type="protein sequence ID" value="MDT0301349.1"/>
    <property type="molecule type" value="Genomic_DNA"/>
</dbReference>
<dbReference type="InterPro" id="IPR013324">
    <property type="entry name" value="RNA_pol_sigma_r3/r4-like"/>
</dbReference>
<dbReference type="InterPro" id="IPR039425">
    <property type="entry name" value="RNA_pol_sigma-70-like"/>
</dbReference>